<evidence type="ECO:0000313" key="4">
    <source>
        <dbReference type="Proteomes" id="UP001597061"/>
    </source>
</evidence>
<comment type="similarity">
    <text evidence="1">Belongs to the transferase hexapeptide repeat family.</text>
</comment>
<dbReference type="NCBIfam" id="TIGR03570">
    <property type="entry name" value="NeuD_NnaD"/>
    <property type="match status" value="1"/>
</dbReference>
<dbReference type="InterPro" id="IPR016181">
    <property type="entry name" value="Acyl_CoA_acyltransferase"/>
</dbReference>
<reference evidence="4" key="1">
    <citation type="journal article" date="2019" name="Int. J. Syst. Evol. Microbiol.">
        <title>The Global Catalogue of Microorganisms (GCM) 10K type strain sequencing project: providing services to taxonomists for standard genome sequencing and annotation.</title>
        <authorList>
            <consortium name="The Broad Institute Genomics Platform"/>
            <consortium name="The Broad Institute Genome Sequencing Center for Infectious Disease"/>
            <person name="Wu L."/>
            <person name="Ma J."/>
        </authorList>
    </citation>
    <scope>NUCLEOTIDE SEQUENCE [LARGE SCALE GENOMIC DNA]</scope>
    <source>
        <strain evidence="4">CCUG 62414</strain>
    </source>
</reference>
<dbReference type="InterPro" id="IPR050179">
    <property type="entry name" value="Trans_hexapeptide_repeat"/>
</dbReference>
<proteinExistence type="inferred from homology"/>
<dbReference type="Gene3D" id="2.160.10.10">
    <property type="entry name" value="Hexapeptide repeat proteins"/>
    <property type="match status" value="1"/>
</dbReference>
<dbReference type="InterPro" id="IPR041561">
    <property type="entry name" value="PglD_N"/>
</dbReference>
<dbReference type="Pfam" id="PF17836">
    <property type="entry name" value="PglD_N"/>
    <property type="match status" value="1"/>
</dbReference>
<feature type="domain" description="PglD N-terminal" evidence="2">
    <location>
        <begin position="7"/>
        <end position="87"/>
    </location>
</feature>
<dbReference type="RefSeq" id="WP_379924213.1">
    <property type="nucleotide sequence ID" value="NZ_JBHTJI010000001.1"/>
</dbReference>
<dbReference type="PANTHER" id="PTHR43300">
    <property type="entry name" value="ACETYLTRANSFERASE"/>
    <property type="match status" value="1"/>
</dbReference>
<accession>A0ABW3JE71</accession>
<dbReference type="CDD" id="cd03360">
    <property type="entry name" value="LbH_AT_putative"/>
    <property type="match status" value="1"/>
</dbReference>
<dbReference type="Proteomes" id="UP001597061">
    <property type="component" value="Unassembled WGS sequence"/>
</dbReference>
<evidence type="ECO:0000259" key="2">
    <source>
        <dbReference type="Pfam" id="PF17836"/>
    </source>
</evidence>
<dbReference type="Pfam" id="PF02388">
    <property type="entry name" value="FemAB"/>
    <property type="match status" value="1"/>
</dbReference>
<name>A0ABW3JE71_9FLAO</name>
<sequence length="587" mass="66648">METQKENIIVFGASGHAKVVIDIIEKENKYTIVGLIDSFKPKNYTILNYKILGTENDLPILMKEFNFKAGIIAIGDNWIRRQMYDKIVSVIPEFEFITAIHPMASIGRNVKVGKGTVIMPGAIANIDCQIGDFCILNTKSSLDHDSVIHKFSSLAPDATVGGNVKIGAYSAICLGARVIQDITIGKHSVIGAAAMVNRDIGDYKMAYGVPAKVIKSIKQGEKYLYHVEYFAKEKFSTTNQINLEVITGKTGWDNLLKEIEAYDFYHTYDYHTLSKSENEIPILIKYTEKDTMIALPLLVRDIQGTNYKDATSVYGYAGPICKCDLKSFDNRNFKKSLIEYFIKNNFVSIFSRLNPFFTCQNEALKGIGSIYHQGKVVNINLLQDCNIQRQNYQSRLKTHINKARRMCSIKKAITQNDIDEFKAIYFENMDRVHAKRYYYFSDAYFNKIINSDDFESEILLAIDNETGQTIAGCQFILTNGIVQYHLSGTKNDFLHLTPTKLLIDEMRLIASQRGCKFFNLGGGLGGSDNDSLFNFKSSFSKDFKEFDLWKFIVNEEIYNELVLKKGVNSESDFFPLYRSLEDLNISL</sequence>
<dbReference type="EMBL" id="JBHTJI010000001">
    <property type="protein sequence ID" value="MFD0988648.1"/>
    <property type="molecule type" value="Genomic_DNA"/>
</dbReference>
<dbReference type="InterPro" id="IPR011004">
    <property type="entry name" value="Trimer_LpxA-like_sf"/>
</dbReference>
<dbReference type="Gene3D" id="3.40.630.30">
    <property type="match status" value="1"/>
</dbReference>
<organism evidence="3 4">
    <name type="scientific">Mariniflexile jejuense</name>
    <dbReference type="NCBI Taxonomy" id="1173582"/>
    <lineage>
        <taxon>Bacteria</taxon>
        <taxon>Pseudomonadati</taxon>
        <taxon>Bacteroidota</taxon>
        <taxon>Flavobacteriia</taxon>
        <taxon>Flavobacteriales</taxon>
        <taxon>Flavobacteriaceae</taxon>
        <taxon>Mariniflexile</taxon>
    </lineage>
</organism>
<dbReference type="InterPro" id="IPR003447">
    <property type="entry name" value="FEMABX"/>
</dbReference>
<evidence type="ECO:0000313" key="3">
    <source>
        <dbReference type="EMBL" id="MFD0988648.1"/>
    </source>
</evidence>
<keyword evidence="4" id="KW-1185">Reference proteome</keyword>
<dbReference type="PANTHER" id="PTHR43300:SF7">
    <property type="entry name" value="UDP-N-ACETYLBACILLOSAMINE N-ACETYLTRANSFERASE"/>
    <property type="match status" value="1"/>
</dbReference>
<dbReference type="SUPFAM" id="SSF51161">
    <property type="entry name" value="Trimeric LpxA-like enzymes"/>
    <property type="match status" value="1"/>
</dbReference>
<dbReference type="Gene3D" id="3.40.50.20">
    <property type="match status" value="1"/>
</dbReference>
<gene>
    <name evidence="3" type="ORF">ACFQ1R_00945</name>
</gene>
<dbReference type="InterPro" id="IPR020019">
    <property type="entry name" value="AcTrfase_PglD-like"/>
</dbReference>
<comment type="caution">
    <text evidence="3">The sequence shown here is derived from an EMBL/GenBank/DDBJ whole genome shotgun (WGS) entry which is preliminary data.</text>
</comment>
<evidence type="ECO:0000256" key="1">
    <source>
        <dbReference type="ARBA" id="ARBA00007274"/>
    </source>
</evidence>
<dbReference type="SUPFAM" id="SSF55729">
    <property type="entry name" value="Acyl-CoA N-acyltransferases (Nat)"/>
    <property type="match status" value="1"/>
</dbReference>
<protein>
    <submittedName>
        <fullName evidence="3">NeuD/PglB/VioB family sugar acetyltransferase</fullName>
    </submittedName>
</protein>